<dbReference type="RefSeq" id="WP_126157728.1">
    <property type="nucleotide sequence ID" value="NZ_RQXW01000004.1"/>
</dbReference>
<accession>A0A430KSV4</accession>
<dbReference type="EMBL" id="RQXW01000004">
    <property type="protein sequence ID" value="RTE66625.1"/>
    <property type="molecule type" value="Genomic_DNA"/>
</dbReference>
<keyword evidence="3" id="KW-1185">Reference proteome</keyword>
<comment type="caution">
    <text evidence="2">The sequence shown here is derived from an EMBL/GenBank/DDBJ whole genome shotgun (WGS) entry which is preliminary data.</text>
</comment>
<keyword evidence="1" id="KW-0732">Signal</keyword>
<dbReference type="AlphaFoldDB" id="A0A430KSV4"/>
<dbReference type="OrthoDB" id="6120536at2"/>
<name>A0A430KSV4_9GAMM</name>
<gene>
    <name evidence="2" type="ORF">EH243_05955</name>
</gene>
<proteinExistence type="predicted"/>
<protein>
    <submittedName>
        <fullName evidence="2">Uncharacterized protein</fullName>
    </submittedName>
</protein>
<organism evidence="2 3">
    <name type="scientific">Amphritea opalescens</name>
    <dbReference type="NCBI Taxonomy" id="2490544"/>
    <lineage>
        <taxon>Bacteria</taxon>
        <taxon>Pseudomonadati</taxon>
        <taxon>Pseudomonadota</taxon>
        <taxon>Gammaproteobacteria</taxon>
        <taxon>Oceanospirillales</taxon>
        <taxon>Oceanospirillaceae</taxon>
        <taxon>Amphritea</taxon>
    </lineage>
</organism>
<evidence type="ECO:0000313" key="3">
    <source>
        <dbReference type="Proteomes" id="UP000283087"/>
    </source>
</evidence>
<sequence>MSAFYRLIIALTLPLVAQQALAIQLTDPRSAAVYLQQQRPLINACLQEAQANTQLPEIWASQACQQLLAQDPQLKTAWQLILPNGTTQGLAQVPYGLRQLTVDTYSEYKQLAERIAQLSR</sequence>
<dbReference type="Proteomes" id="UP000283087">
    <property type="component" value="Unassembled WGS sequence"/>
</dbReference>
<evidence type="ECO:0000256" key="1">
    <source>
        <dbReference type="SAM" id="SignalP"/>
    </source>
</evidence>
<feature type="signal peptide" evidence="1">
    <location>
        <begin position="1"/>
        <end position="22"/>
    </location>
</feature>
<reference evidence="2 3" key="1">
    <citation type="submission" date="2018-11" db="EMBL/GenBank/DDBJ databases">
        <title>The draft genome sequence of Amphritea opalescens ANRC-JH13T.</title>
        <authorList>
            <person name="Fang Z."/>
            <person name="Zhang Y."/>
            <person name="Han X."/>
        </authorList>
    </citation>
    <scope>NUCLEOTIDE SEQUENCE [LARGE SCALE GENOMIC DNA]</scope>
    <source>
        <strain evidence="2 3">ANRC-JH13</strain>
    </source>
</reference>
<feature type="chain" id="PRO_5018976275" evidence="1">
    <location>
        <begin position="23"/>
        <end position="120"/>
    </location>
</feature>
<evidence type="ECO:0000313" key="2">
    <source>
        <dbReference type="EMBL" id="RTE66625.1"/>
    </source>
</evidence>